<evidence type="ECO:0000313" key="2">
    <source>
        <dbReference type="Proteomes" id="UP001178507"/>
    </source>
</evidence>
<protein>
    <submittedName>
        <fullName evidence="1">Uncharacterized protein</fullName>
    </submittedName>
</protein>
<accession>A0AA36N0Z8</accession>
<dbReference type="Proteomes" id="UP001178507">
    <property type="component" value="Unassembled WGS sequence"/>
</dbReference>
<sequence>MLGWAKDNPQCVTVLVRENLARLKDFFNVEDTSFVQPVAENIFPILSDAGVRLQLVLDNIFDTELGEDGKMLMSLARAAHGYGQVIAVTQSEGIAKEVAHLNGARTRLAPQQENVSVREYRWNEMQAYELLLYLNATKKVKNSSKPRRTRWWRWWCTVLHIFKKQTTEVESQLEKAVQKTTAEFKEDELLISKTLDSASMPYGSWKPVDIKEFLLSGRKPVTAIAGAASAPQAVWVCQLQPSKDGEQFELTGNPFKITASVRDVDDLKEVGADGVDCSTGSRATTPGCESQSARWSTRLSLFNDDVKRTLAFSEPFSLQGGRPQRSGCRWRGLLDRLTRYDPRLRITERALEHPPESVQRRREEDTRLF</sequence>
<comment type="caution">
    <text evidence="1">The sequence shown here is derived from an EMBL/GenBank/DDBJ whole genome shotgun (WGS) entry which is preliminary data.</text>
</comment>
<gene>
    <name evidence="1" type="ORF">EVOR1521_LOCUS18975</name>
</gene>
<name>A0AA36N0Z8_9DINO</name>
<organism evidence="1 2">
    <name type="scientific">Effrenium voratum</name>
    <dbReference type="NCBI Taxonomy" id="2562239"/>
    <lineage>
        <taxon>Eukaryota</taxon>
        <taxon>Sar</taxon>
        <taxon>Alveolata</taxon>
        <taxon>Dinophyceae</taxon>
        <taxon>Suessiales</taxon>
        <taxon>Symbiodiniaceae</taxon>
        <taxon>Effrenium</taxon>
    </lineage>
</organism>
<evidence type="ECO:0000313" key="1">
    <source>
        <dbReference type="EMBL" id="CAJ1394280.1"/>
    </source>
</evidence>
<dbReference type="EMBL" id="CAUJNA010002791">
    <property type="protein sequence ID" value="CAJ1394280.1"/>
    <property type="molecule type" value="Genomic_DNA"/>
</dbReference>
<dbReference type="AlphaFoldDB" id="A0AA36N0Z8"/>
<keyword evidence="2" id="KW-1185">Reference proteome</keyword>
<reference evidence="1" key="1">
    <citation type="submission" date="2023-08" db="EMBL/GenBank/DDBJ databases">
        <authorList>
            <person name="Chen Y."/>
            <person name="Shah S."/>
            <person name="Dougan E. K."/>
            <person name="Thang M."/>
            <person name="Chan C."/>
        </authorList>
    </citation>
    <scope>NUCLEOTIDE SEQUENCE</scope>
</reference>
<proteinExistence type="predicted"/>